<accession>A0A1H4ICK5</accession>
<protein>
    <recommendedName>
        <fullName evidence="3">DUF3263 domain-containing protein</fullName>
    </recommendedName>
</protein>
<gene>
    <name evidence="1" type="ORF">SAMN04490239_0406</name>
</gene>
<dbReference type="InterPro" id="IPR021678">
    <property type="entry name" value="DUF3263"/>
</dbReference>
<proteinExistence type="predicted"/>
<evidence type="ECO:0000313" key="1">
    <source>
        <dbReference type="EMBL" id="SEB31660.1"/>
    </source>
</evidence>
<dbReference type="AlphaFoldDB" id="A0A1H4ICK5"/>
<dbReference type="Pfam" id="PF11662">
    <property type="entry name" value="DUF3263"/>
    <property type="match status" value="1"/>
</dbReference>
<reference evidence="2" key="1">
    <citation type="submission" date="2016-10" db="EMBL/GenBank/DDBJ databases">
        <authorList>
            <person name="Varghese N."/>
            <person name="Submissions S."/>
        </authorList>
    </citation>
    <scope>NUCLEOTIDE SEQUENCE [LARGE SCALE GENOMIC DNA]</scope>
    <source>
        <strain evidence="2">DSM 44498</strain>
    </source>
</reference>
<name>A0A1H4ICK5_9NOCA</name>
<dbReference type="Proteomes" id="UP000183561">
    <property type="component" value="Unassembled WGS sequence"/>
</dbReference>
<sequence length="74" mass="8454">MSTAQMNRMVSFELRWYSHGGGPEETILADFGMSSTEFFRELHTNLELDPPAPLRPKLVETMKAVARRRLWAGS</sequence>
<keyword evidence="2" id="KW-1185">Reference proteome</keyword>
<evidence type="ECO:0008006" key="3">
    <source>
        <dbReference type="Google" id="ProtNLM"/>
    </source>
</evidence>
<dbReference type="OrthoDB" id="4380011at2"/>
<organism evidence="1 2">
    <name type="scientific">Rhodococcus koreensis</name>
    <dbReference type="NCBI Taxonomy" id="99653"/>
    <lineage>
        <taxon>Bacteria</taxon>
        <taxon>Bacillati</taxon>
        <taxon>Actinomycetota</taxon>
        <taxon>Actinomycetes</taxon>
        <taxon>Mycobacteriales</taxon>
        <taxon>Nocardiaceae</taxon>
        <taxon>Rhodococcus</taxon>
    </lineage>
</organism>
<dbReference type="EMBL" id="FNSV01000002">
    <property type="protein sequence ID" value="SEB31660.1"/>
    <property type="molecule type" value="Genomic_DNA"/>
</dbReference>
<evidence type="ECO:0000313" key="2">
    <source>
        <dbReference type="Proteomes" id="UP000183561"/>
    </source>
</evidence>
<dbReference type="RefSeq" id="WP_072950987.1">
    <property type="nucleotide sequence ID" value="NZ_FNSV01000002.1"/>
</dbReference>